<dbReference type="Gene3D" id="3.30.470.20">
    <property type="entry name" value="ATP-grasp fold, B domain"/>
    <property type="match status" value="1"/>
</dbReference>
<evidence type="ECO:0000313" key="2">
    <source>
        <dbReference type="Proteomes" id="UP000214746"/>
    </source>
</evidence>
<reference evidence="1" key="1">
    <citation type="submission" date="2018-06" db="EMBL/GenBank/DDBJ databases">
        <title>Paenibacillus xerothermodurans sp. nov. an extremely dry heat resistant spore forming bacterium isolated from the soil of Cape Canaveral, Florida.</title>
        <authorList>
            <person name="Seuylemezian A."/>
            <person name="Kaur N."/>
            <person name="Patil P."/>
            <person name="Patil P."/>
            <person name="Mayilraj S."/>
            <person name="Vaishampayan P."/>
        </authorList>
    </citation>
    <scope>NUCLEOTIDE SEQUENCE [LARGE SCALE GENOMIC DNA]</scope>
    <source>
        <strain evidence="1">ATCC 27380</strain>
    </source>
</reference>
<proteinExistence type="predicted"/>
<dbReference type="Pfam" id="PF14398">
    <property type="entry name" value="ATPgrasp_YheCD"/>
    <property type="match status" value="1"/>
</dbReference>
<comment type="caution">
    <text evidence="1">The sequence shown here is derived from an EMBL/GenBank/DDBJ whole genome shotgun (WGS) entry which is preliminary data.</text>
</comment>
<gene>
    <name evidence="1" type="ORF">CBW46_018390</name>
</gene>
<keyword evidence="2" id="KW-1185">Reference proteome</keyword>
<dbReference type="InterPro" id="IPR026838">
    <property type="entry name" value="YheC/D"/>
</dbReference>
<dbReference type="OrthoDB" id="7869153at2"/>
<dbReference type="EMBL" id="NHRJ02000016">
    <property type="protein sequence ID" value="PZE19506.1"/>
    <property type="molecule type" value="Genomic_DNA"/>
</dbReference>
<dbReference type="RefSeq" id="WP_089201430.1">
    <property type="nucleotide sequence ID" value="NZ_NHRJ02000016.1"/>
</dbReference>
<protein>
    <recommendedName>
        <fullName evidence="3">YheC/YheD family protein</fullName>
    </recommendedName>
</protein>
<name>A0A2W1NP33_PAEXE</name>
<evidence type="ECO:0000313" key="1">
    <source>
        <dbReference type="EMBL" id="PZE19506.1"/>
    </source>
</evidence>
<organism evidence="1 2">
    <name type="scientific">Paenibacillus xerothermodurans</name>
    <dbReference type="NCBI Taxonomy" id="1977292"/>
    <lineage>
        <taxon>Bacteria</taxon>
        <taxon>Bacillati</taxon>
        <taxon>Bacillota</taxon>
        <taxon>Bacilli</taxon>
        <taxon>Bacillales</taxon>
        <taxon>Paenibacillaceae</taxon>
        <taxon>Paenibacillus</taxon>
    </lineage>
</organism>
<dbReference type="SUPFAM" id="SSF56059">
    <property type="entry name" value="Glutathione synthetase ATP-binding domain-like"/>
    <property type="match status" value="1"/>
</dbReference>
<accession>A0A2W1NP33</accession>
<sequence length="246" mass="28535">MKHKVIRSKMKKGSPLMADPIISRYVPKTDWLRASSLKKMLRLYPTVYIKPDIGRKGDGVVRVKKLSSSTCEISYKDKTIRCSSQHLVKHLRHILDRNKRYLVQQGIQLATYHGRPFDLRVVLHRPRNRWHLTWASAKVAPRKNSVVTNVAKGAKDMSMNKAWKGLDQPLSRLKVMTTLIDVSYQIAQILGSRFPFKILGLDMAIDKKGRIWFIEANTQPDPSNFAELDPKRFRKYRKIEKLTERG</sequence>
<dbReference type="Proteomes" id="UP000214746">
    <property type="component" value="Unassembled WGS sequence"/>
</dbReference>
<evidence type="ECO:0008006" key="3">
    <source>
        <dbReference type="Google" id="ProtNLM"/>
    </source>
</evidence>
<dbReference type="AlphaFoldDB" id="A0A2W1NP33"/>